<dbReference type="Proteomes" id="UP000230069">
    <property type="component" value="Unassembled WGS sequence"/>
</dbReference>
<evidence type="ECO:0000313" key="3">
    <source>
        <dbReference type="Proteomes" id="UP000230069"/>
    </source>
</evidence>
<evidence type="ECO:0000313" key="2">
    <source>
        <dbReference type="EMBL" id="PIA31103.1"/>
    </source>
</evidence>
<proteinExistence type="predicted"/>
<evidence type="ECO:0000259" key="1">
    <source>
        <dbReference type="PROSITE" id="PS50003"/>
    </source>
</evidence>
<dbReference type="Pfam" id="PF00169">
    <property type="entry name" value="PH"/>
    <property type="match status" value="1"/>
</dbReference>
<dbReference type="OrthoDB" id="990837at2759"/>
<protein>
    <recommendedName>
        <fullName evidence="1">PH domain-containing protein</fullName>
    </recommendedName>
</protein>
<dbReference type="PROSITE" id="PS50003">
    <property type="entry name" value="PH_DOMAIN"/>
    <property type="match status" value="1"/>
</dbReference>
<dbReference type="Gene3D" id="2.30.29.30">
    <property type="entry name" value="Pleckstrin-homology domain (PH domain)/Phosphotyrosine-binding domain (PTB)"/>
    <property type="match status" value="1"/>
</dbReference>
<dbReference type="PANTHER" id="PTHR45523">
    <property type="entry name" value="TETRATRICOPEPTIDE REPEAT (TPR)-CONTAINING PROTEIN-RELATED"/>
    <property type="match status" value="1"/>
</dbReference>
<feature type="domain" description="PH" evidence="1">
    <location>
        <begin position="399"/>
        <end position="502"/>
    </location>
</feature>
<keyword evidence="3" id="KW-1185">Reference proteome</keyword>
<dbReference type="STRING" id="218851.A0A2G5CIJ1"/>
<dbReference type="SMART" id="SM00233">
    <property type="entry name" value="PH"/>
    <property type="match status" value="1"/>
</dbReference>
<name>A0A2G5CIJ1_AQUCA</name>
<dbReference type="SUPFAM" id="SSF50729">
    <property type="entry name" value="PH domain-like"/>
    <property type="match status" value="1"/>
</dbReference>
<sequence>MLAHKFVEQSTKSDVYLKKQKTNKSWWSLGWTADSVEDESEPWRFGEEDWERLNKIIGYKESDGAPVLESQDKENTLQTSLEVHMKHNASKLVAHQQCLAELSCEGLDCFVMLYSEAKVFDLKLGSYRLSSPHGLLAESATIDDSLVGVFTLKPFGTKFDWSLVAKASPCYMTYIKNSIDQITKFFESGAVSQSIALETAAAVQMTIDEVKRTAQQQVTRALKDHARFLLDLDIAAPKITIPTNFCPDGSHGTKLLLDLGNLMLHTQDENDLTSPEENDMYLQFNLGLSDVSAFLVDGDYHWSQSALPMSGNAFPKKHSILPVIDKCGIVLNLQQIRAENLSYPSTRIAARLPSLGFHFSPASYHRLMQVVKIFQNEDNENSDYVRPWDQADIEGWSSILVWKGVGNREAAWRRRYICLVGPFLYVLESPESKTYKHFLSLRGKQVYQVPTEFTGNVEHVLALSDAGQPNSKVVEDVSALILRFDSDDSRRTWQGRFQGAIYRASVSATVTAISDTSSDSGDTEAELLDESNVMNMSTMEKFFITGVLDELKVSFSYSCQSNQGFKTMLLSEESPLFEFRAKGGQVELSTRGNDMLIGAVLKSLEIEDLVFCEGNTRPRYLAKSLIKNTDILTVDAMPTLTDVGNRTDSGSDIAQNDGEDDFFEASENLGEFVDCQAQSPGNVPKYLSAEHSFPSGKMSIKPPSFSRIAGLLPDSDLPRGNEDLKLIDTLDSFVKAQIVIYDQMSPLYNNIDKQVTVTLATLSFFCHRPTILAVLEFVNAINIEDEKNNLNDKYSAVKEQDDSIDEQNFSTIQEPVVKGLLGKGKSRVIFYLSLNMARAQIILMNENGTQLATLSQNHLLTDIKVFPSSFSIKAALGNLKISDDSLPGSHSYFWVCDMRNSGGTSFVELEFTSFSSVDDDYKGYDYSLFGQLSEVRIIYLNRFIQEIASYFMGLVPKDSKSVVKLKDQVTNSEKWFTTSEIEGSPALKLDLSLRKPIIVMPRRTDSHDFLELDVVHITVQNTFQWLCGDRNEMGAVHLEIMTIQVEDINLTVGTRTGHGESIIKDVKGLSVVLRRSLRDLLHQIPTTAVAVKIDVLKAALSNKEYQIITECALSNISETPNNVPPLTPIHVAHSDNLDLSLPVPSDAELESLDKESWITMTVLVAVSLVELSLHSGVTRDAALATVQASGAWLLYKSNSLGDGFLSATLKGFAVIDDREGTQQEHRLAIGKSERLGYSPLLFVPNAEKDRTQSDNNVVKRSDVKPVPTMLILDAKLNQSLTSVSICIQRPQLLVALDFLLAVVEFFVPTVRNIVTNEEDQDPLHVSAIIPDQSTYSQPSNEFSLSPQRPLIIDNERFDHYIYDGKGGVLHLQDRDNLDLSIPSIEPIIFVGNGKSLQFKNVHVKNGKYLDSAIYLGANSRYSASETDHVYLENENGGIDQNPNEVGDNSIPAQAVVADQSTQFIIEFQYVFVVCFVILSTFSKAVNSVDDFPCEESKKQVQFNEGVSLIEL</sequence>
<dbReference type="EMBL" id="KZ305070">
    <property type="protein sequence ID" value="PIA31103.1"/>
    <property type="molecule type" value="Genomic_DNA"/>
</dbReference>
<accession>A0A2G5CIJ1</accession>
<reference evidence="2 3" key="1">
    <citation type="submission" date="2017-09" db="EMBL/GenBank/DDBJ databases">
        <title>WGS assembly of Aquilegia coerulea Goldsmith.</title>
        <authorList>
            <person name="Hodges S."/>
            <person name="Kramer E."/>
            <person name="Nordborg M."/>
            <person name="Tomkins J."/>
            <person name="Borevitz J."/>
            <person name="Derieg N."/>
            <person name="Yan J."/>
            <person name="Mihaltcheva S."/>
            <person name="Hayes R.D."/>
            <person name="Rokhsar D."/>
        </authorList>
    </citation>
    <scope>NUCLEOTIDE SEQUENCE [LARGE SCALE GENOMIC DNA]</scope>
    <source>
        <strain evidence="3">cv. Goldsmith</strain>
    </source>
</reference>
<dbReference type="PANTHER" id="PTHR45523:SF3">
    <property type="entry name" value="VACUOLAR PROTEIN SORTING-ASSOCIATED PROTEIN 13A"/>
    <property type="match status" value="1"/>
</dbReference>
<gene>
    <name evidence="2" type="ORF">AQUCO_05300139v1</name>
</gene>
<dbReference type="InParanoid" id="A0A2G5CIJ1"/>
<organism evidence="2 3">
    <name type="scientific">Aquilegia coerulea</name>
    <name type="common">Rocky mountain columbine</name>
    <dbReference type="NCBI Taxonomy" id="218851"/>
    <lineage>
        <taxon>Eukaryota</taxon>
        <taxon>Viridiplantae</taxon>
        <taxon>Streptophyta</taxon>
        <taxon>Embryophyta</taxon>
        <taxon>Tracheophyta</taxon>
        <taxon>Spermatophyta</taxon>
        <taxon>Magnoliopsida</taxon>
        <taxon>Ranunculales</taxon>
        <taxon>Ranunculaceae</taxon>
        <taxon>Thalictroideae</taxon>
        <taxon>Aquilegia</taxon>
    </lineage>
</organism>
<dbReference type="InterPro" id="IPR011993">
    <property type="entry name" value="PH-like_dom_sf"/>
</dbReference>
<dbReference type="InterPro" id="IPR001849">
    <property type="entry name" value="PH_domain"/>
</dbReference>